<feature type="transmembrane region" description="Helical" evidence="1">
    <location>
        <begin position="268"/>
        <end position="290"/>
    </location>
</feature>
<keyword evidence="1" id="KW-1133">Transmembrane helix</keyword>
<organism evidence="2 3">
    <name type="scientific">Candidatus Roizmanbacteria bacterium RIFCSPLOWO2_02_FULL_38_10</name>
    <dbReference type="NCBI Taxonomy" id="1802074"/>
    <lineage>
        <taxon>Bacteria</taxon>
        <taxon>Candidatus Roizmaniibacteriota</taxon>
    </lineage>
</organism>
<feature type="transmembrane region" description="Helical" evidence="1">
    <location>
        <begin position="100"/>
        <end position="118"/>
    </location>
</feature>
<name>A0A1F7JNW6_9BACT</name>
<evidence type="ECO:0000313" key="3">
    <source>
        <dbReference type="Proteomes" id="UP000176376"/>
    </source>
</evidence>
<keyword evidence="1" id="KW-0472">Membrane</keyword>
<keyword evidence="1" id="KW-0812">Transmembrane</keyword>
<accession>A0A1F7JNW6</accession>
<proteinExistence type="predicted"/>
<dbReference type="Proteomes" id="UP000176376">
    <property type="component" value="Unassembled WGS sequence"/>
</dbReference>
<feature type="transmembrane region" description="Helical" evidence="1">
    <location>
        <begin position="174"/>
        <end position="202"/>
    </location>
</feature>
<comment type="caution">
    <text evidence="2">The sequence shown here is derived from an EMBL/GenBank/DDBJ whole genome shotgun (WGS) entry which is preliminary data.</text>
</comment>
<protein>
    <recommendedName>
        <fullName evidence="4">Glycosyltransferase RgtA/B/C/D-like domain-containing protein</fullName>
    </recommendedName>
</protein>
<dbReference type="STRING" id="1802074.A3J15_01330"/>
<feature type="transmembrane region" description="Helical" evidence="1">
    <location>
        <begin position="146"/>
        <end position="168"/>
    </location>
</feature>
<dbReference type="EMBL" id="MGAY01000006">
    <property type="protein sequence ID" value="OGK57315.1"/>
    <property type="molecule type" value="Genomic_DNA"/>
</dbReference>
<feature type="transmembrane region" description="Helical" evidence="1">
    <location>
        <begin position="338"/>
        <end position="356"/>
    </location>
</feature>
<sequence length="468" mass="55046">MKHWIKNILNHKELILLSSMILLFVSFFSYYGIKRHQVYLSEYYDLGIMDQTVYNTSRGRILQLTDPTGFTTINRLAIHADVFLAVLAPLYWLYSGPVTLIILQVFTVALGSVFIYFLSKEILKSKIVSLGLAFLYLMYPPLQWSVIFDFHSVTLTTTFILAFFFFWVKRRYLFSLFFAALAIISKEQVAVTIILMSVYFYLIRREKKFSIYLIFMSVIWLVSFFFVFLPLFRQNSHFALSRYQYLGTGINAFVIILQKIFHIATVTYLWKIFSPLAFLPLLSPFILFAMPDLLINILSDNANMQNILHHYTAVLTPVFFISAIYGIKFLIKRFENKINYLWIILVIALFFASYKYSPLPYSLAYDGRPFNSRLPETNDIQLWQRILSDENIKVAVSGNLGPHFSQRKTLIRFSSNYKMADYVVLLKDKVLADWYDINGSRDAYFQLSYDENFKLVYQRLNFEVFKRI</sequence>
<evidence type="ECO:0008006" key="4">
    <source>
        <dbReference type="Google" id="ProtNLM"/>
    </source>
</evidence>
<reference evidence="2 3" key="1">
    <citation type="journal article" date="2016" name="Nat. Commun.">
        <title>Thousands of microbial genomes shed light on interconnected biogeochemical processes in an aquifer system.</title>
        <authorList>
            <person name="Anantharaman K."/>
            <person name="Brown C.T."/>
            <person name="Hug L.A."/>
            <person name="Sharon I."/>
            <person name="Castelle C.J."/>
            <person name="Probst A.J."/>
            <person name="Thomas B.C."/>
            <person name="Singh A."/>
            <person name="Wilkins M.J."/>
            <person name="Karaoz U."/>
            <person name="Brodie E.L."/>
            <person name="Williams K.H."/>
            <person name="Hubbard S.S."/>
            <person name="Banfield J.F."/>
        </authorList>
    </citation>
    <scope>NUCLEOTIDE SEQUENCE [LARGE SCALE GENOMIC DNA]</scope>
</reference>
<gene>
    <name evidence="2" type="ORF">A3J15_01330</name>
</gene>
<feature type="transmembrane region" description="Helical" evidence="1">
    <location>
        <begin position="243"/>
        <end position="261"/>
    </location>
</feature>
<dbReference type="AlphaFoldDB" id="A0A1F7JNW6"/>
<dbReference type="Pfam" id="PF09852">
    <property type="entry name" value="DUF2079"/>
    <property type="match status" value="1"/>
</dbReference>
<feature type="transmembrane region" description="Helical" evidence="1">
    <location>
        <begin position="14"/>
        <end position="33"/>
    </location>
</feature>
<dbReference type="InterPro" id="IPR018650">
    <property type="entry name" value="STSV1_Orf64"/>
</dbReference>
<feature type="transmembrane region" description="Helical" evidence="1">
    <location>
        <begin position="209"/>
        <end position="231"/>
    </location>
</feature>
<evidence type="ECO:0000313" key="2">
    <source>
        <dbReference type="EMBL" id="OGK57315.1"/>
    </source>
</evidence>
<feature type="transmembrane region" description="Helical" evidence="1">
    <location>
        <begin position="310"/>
        <end position="331"/>
    </location>
</feature>
<evidence type="ECO:0000256" key="1">
    <source>
        <dbReference type="SAM" id="Phobius"/>
    </source>
</evidence>